<evidence type="ECO:0000313" key="2">
    <source>
        <dbReference type="Proteomes" id="UP000187609"/>
    </source>
</evidence>
<organism evidence="1 2">
    <name type="scientific">Nicotiana attenuata</name>
    <name type="common">Coyote tobacco</name>
    <dbReference type="NCBI Taxonomy" id="49451"/>
    <lineage>
        <taxon>Eukaryota</taxon>
        <taxon>Viridiplantae</taxon>
        <taxon>Streptophyta</taxon>
        <taxon>Embryophyta</taxon>
        <taxon>Tracheophyta</taxon>
        <taxon>Spermatophyta</taxon>
        <taxon>Magnoliopsida</taxon>
        <taxon>eudicotyledons</taxon>
        <taxon>Gunneridae</taxon>
        <taxon>Pentapetalae</taxon>
        <taxon>asterids</taxon>
        <taxon>lamiids</taxon>
        <taxon>Solanales</taxon>
        <taxon>Solanaceae</taxon>
        <taxon>Nicotianoideae</taxon>
        <taxon>Nicotianeae</taxon>
        <taxon>Nicotiana</taxon>
    </lineage>
</organism>
<dbReference type="EMBL" id="MJEQ01000734">
    <property type="protein sequence ID" value="OIT34279.1"/>
    <property type="molecule type" value="Genomic_DNA"/>
</dbReference>
<keyword evidence="2" id="KW-1185">Reference proteome</keyword>
<dbReference type="AlphaFoldDB" id="A0A314KZR2"/>
<comment type="caution">
    <text evidence="1">The sequence shown here is derived from an EMBL/GenBank/DDBJ whole genome shotgun (WGS) entry which is preliminary data.</text>
</comment>
<gene>
    <name evidence="1" type="ORF">A4A49_23094</name>
</gene>
<proteinExistence type="predicted"/>
<dbReference type="Proteomes" id="UP000187609">
    <property type="component" value="Unassembled WGS sequence"/>
</dbReference>
<accession>A0A314KZR2</accession>
<protein>
    <submittedName>
        <fullName evidence="1">Uncharacterized protein</fullName>
    </submittedName>
</protein>
<name>A0A314KZR2_NICAT</name>
<reference evidence="1" key="1">
    <citation type="submission" date="2016-11" db="EMBL/GenBank/DDBJ databases">
        <title>The genome of Nicotiana attenuata.</title>
        <authorList>
            <person name="Xu S."/>
            <person name="Brockmoeller T."/>
            <person name="Gaquerel E."/>
            <person name="Navarro A."/>
            <person name="Kuhl H."/>
            <person name="Gase K."/>
            <person name="Ling Z."/>
            <person name="Zhou W."/>
            <person name="Kreitzer C."/>
            <person name="Stanke M."/>
            <person name="Tang H."/>
            <person name="Lyons E."/>
            <person name="Pandey P."/>
            <person name="Pandey S.P."/>
            <person name="Timmermann B."/>
            <person name="Baldwin I.T."/>
        </authorList>
    </citation>
    <scope>NUCLEOTIDE SEQUENCE [LARGE SCALE GENOMIC DNA]</scope>
    <source>
        <strain evidence="1">UT</strain>
    </source>
</reference>
<sequence length="107" mass="13071">MRFLSMFNRIMKKEYQNDPYCQYFSERYSRCRLRCINICGLMDEHKAYIKCYLAHMLFCHMEQRYFNSFCPQRFPFIEIATGRWLQMAKNEVALEVVSNCETLKFVC</sequence>
<dbReference type="Gramene" id="OIT34279">
    <property type="protein sequence ID" value="OIT34279"/>
    <property type="gene ID" value="A4A49_23094"/>
</dbReference>
<evidence type="ECO:0000313" key="1">
    <source>
        <dbReference type="EMBL" id="OIT34279.1"/>
    </source>
</evidence>